<dbReference type="PANTHER" id="PTHR45458:SF1">
    <property type="entry name" value="SHORT CHAIN DEHYDROGENASE"/>
    <property type="match status" value="1"/>
</dbReference>
<dbReference type="Pfam" id="PF13561">
    <property type="entry name" value="adh_short_C2"/>
    <property type="match status" value="1"/>
</dbReference>
<dbReference type="EMBL" id="LYMM01000051">
    <property type="protein sequence ID" value="PNU03351.1"/>
    <property type="molecule type" value="Genomic_DNA"/>
</dbReference>
<dbReference type="Gene3D" id="3.40.50.720">
    <property type="entry name" value="NAD(P)-binding Rossmann-like Domain"/>
    <property type="match status" value="1"/>
</dbReference>
<evidence type="ECO:0008006" key="3">
    <source>
        <dbReference type="Google" id="ProtNLM"/>
    </source>
</evidence>
<dbReference type="Proteomes" id="UP000236327">
    <property type="component" value="Unassembled WGS sequence"/>
</dbReference>
<comment type="caution">
    <text evidence="1">The sequence shown here is derived from an EMBL/GenBank/DDBJ whole genome shotgun (WGS) entry which is preliminary data.</text>
</comment>
<gene>
    <name evidence="1" type="ORF">A8V01_06385</name>
</gene>
<dbReference type="PANTHER" id="PTHR45458">
    <property type="entry name" value="SHORT-CHAIN DEHYDROGENASE/REDUCTASE SDR"/>
    <property type="match status" value="1"/>
</dbReference>
<dbReference type="InterPro" id="IPR052184">
    <property type="entry name" value="SDR_enzymes"/>
</dbReference>
<organism evidence="1 2">
    <name type="scientific">Novosphingobium guangzhouense</name>
    <dbReference type="NCBI Taxonomy" id="1850347"/>
    <lineage>
        <taxon>Bacteria</taxon>
        <taxon>Pseudomonadati</taxon>
        <taxon>Pseudomonadota</taxon>
        <taxon>Alphaproteobacteria</taxon>
        <taxon>Sphingomonadales</taxon>
        <taxon>Sphingomonadaceae</taxon>
        <taxon>Novosphingobium</taxon>
    </lineage>
</organism>
<name>A0A2K2FX38_9SPHN</name>
<proteinExistence type="predicted"/>
<dbReference type="RefSeq" id="WP_170065981.1">
    <property type="nucleotide sequence ID" value="NZ_LYMM01000051.1"/>
</dbReference>
<reference evidence="1 2" key="1">
    <citation type="submission" date="2016-05" db="EMBL/GenBank/DDBJ databases">
        <title>Complete genome sequence of Novosphingobium guangzhouense SA925(T).</title>
        <authorList>
            <person name="Sha S."/>
        </authorList>
    </citation>
    <scope>NUCLEOTIDE SEQUENCE [LARGE SCALE GENOMIC DNA]</scope>
    <source>
        <strain evidence="1 2">SA925</strain>
    </source>
</reference>
<dbReference type="InterPro" id="IPR002347">
    <property type="entry name" value="SDR_fam"/>
</dbReference>
<dbReference type="AlphaFoldDB" id="A0A2K2FX38"/>
<sequence>MSTRRVLLVGATQGLGLALARHYLAEGWDVVATTVSPSPALEALEGITVLPLDITDERQALALRDTLAGQRIDVLHIVSGILPQGDVPIWERSDEEILRVLQTNAIGGVRLATLLEPLVPEGGTFAFTSSGMGSMARNTLAGADLYRVSKAALNMLVRSFAVTHGAPSGSARAVLIICPGWAKTEMGGADATVEIADSVAGIYRLVSTAEPSPKGAPFLEYTGETVPW</sequence>
<evidence type="ECO:0000313" key="1">
    <source>
        <dbReference type="EMBL" id="PNU03351.1"/>
    </source>
</evidence>
<dbReference type="PRINTS" id="PR00081">
    <property type="entry name" value="GDHRDH"/>
</dbReference>
<evidence type="ECO:0000313" key="2">
    <source>
        <dbReference type="Proteomes" id="UP000236327"/>
    </source>
</evidence>
<keyword evidence="2" id="KW-1185">Reference proteome</keyword>
<dbReference type="SUPFAM" id="SSF51735">
    <property type="entry name" value="NAD(P)-binding Rossmann-fold domains"/>
    <property type="match status" value="1"/>
</dbReference>
<protein>
    <recommendedName>
        <fullName evidence="3">Short-chain dehydrogenase</fullName>
    </recommendedName>
</protein>
<dbReference type="InterPro" id="IPR036291">
    <property type="entry name" value="NAD(P)-bd_dom_sf"/>
</dbReference>
<accession>A0A2K2FX38</accession>
<dbReference type="GO" id="GO:0016616">
    <property type="term" value="F:oxidoreductase activity, acting on the CH-OH group of donors, NAD or NADP as acceptor"/>
    <property type="evidence" value="ECO:0007669"/>
    <property type="project" value="TreeGrafter"/>
</dbReference>